<sequence length="208" mass="23325">MSDNLPVNSTGNLPVPGKAAEITVSGGNNSFIAHADTVENNITVMLNDPRSRRGENRARITFNTDFYHLFVILGENFEDNYFLVPKDRALTESTSDELKTKYASLSPEAIEGLKRYPAIFADENHSYGKTDDAQDAYFGFVKDVKIQDNGIKIYYTIITAIPQQILNEQCFELGICGTRSFNELNRTHWALKQINLIEALQKAGVQII</sequence>
<proteinExistence type="predicted"/>
<dbReference type="EMBL" id="BK014854">
    <property type="protein sequence ID" value="DAD78943.1"/>
    <property type="molecule type" value="Genomic_DNA"/>
</dbReference>
<reference evidence="1" key="1">
    <citation type="journal article" date="2021" name="Proc. Natl. Acad. Sci. U.S.A.">
        <title>A Catalog of Tens of Thousands of Viruses from Human Metagenomes Reveals Hidden Associations with Chronic Diseases.</title>
        <authorList>
            <person name="Tisza M.J."/>
            <person name="Buck C.B."/>
        </authorList>
    </citation>
    <scope>NUCLEOTIDE SEQUENCE</scope>
    <source>
        <strain evidence="1">Cte421</strain>
    </source>
</reference>
<evidence type="ECO:0000313" key="1">
    <source>
        <dbReference type="EMBL" id="DAD78943.1"/>
    </source>
</evidence>
<protein>
    <submittedName>
        <fullName evidence="1">Uncharacterized protein</fullName>
    </submittedName>
</protein>
<accession>A0A8S5MA32</accession>
<name>A0A8S5MA32_9CAUD</name>
<organism evidence="1">
    <name type="scientific">Siphoviridae sp. cte421</name>
    <dbReference type="NCBI Taxonomy" id="2826402"/>
    <lineage>
        <taxon>Viruses</taxon>
        <taxon>Duplodnaviria</taxon>
        <taxon>Heunggongvirae</taxon>
        <taxon>Uroviricota</taxon>
        <taxon>Caudoviricetes</taxon>
    </lineage>
</organism>